<gene>
    <name evidence="3" type="ORF">GM658_28460</name>
</gene>
<evidence type="ECO:0000256" key="1">
    <source>
        <dbReference type="SAM" id="MobiDB-lite"/>
    </source>
</evidence>
<sequence length="270" mass="30074">MLEYGSGKPNRWGMLFTVGLHLLAVLIYFISPYHKIVLTPPAKEGEMVYITPGKPAPQPKPKALPKAKPAKETPRSSRAYLPPNKNAITEVVKPQEKIVPPEQAKLAPPPENAPDMATLIEMRRRARGADAPQASQEEDAGATGKARAMANIMGAQGRAANGERNDTGGMFQIVNQTFNAADIKFRGFSTNFKRTWQQQVHVDQGSEKDIETAIVKRMIEMIRKEKPGDFVWESHRLGRNVPMSARKEDEKELAAFLLQEMFPGYGKINR</sequence>
<keyword evidence="4" id="KW-1185">Reference proteome</keyword>
<comment type="caution">
    <text evidence="3">The sequence shown here is derived from an EMBL/GenBank/DDBJ whole genome shotgun (WGS) entry which is preliminary data.</text>
</comment>
<accession>A0A6L6QSX3</accession>
<proteinExistence type="predicted"/>
<reference evidence="3 4" key="1">
    <citation type="submission" date="2019-11" db="EMBL/GenBank/DDBJ databases">
        <title>Type strains purchased from KCTC, JCM and DSMZ.</title>
        <authorList>
            <person name="Lu H."/>
        </authorList>
    </citation>
    <scope>NUCLEOTIDE SEQUENCE [LARGE SCALE GENOMIC DNA]</scope>
    <source>
        <strain evidence="3 4">JCM 31587</strain>
    </source>
</reference>
<evidence type="ECO:0000313" key="3">
    <source>
        <dbReference type="EMBL" id="MTW14553.1"/>
    </source>
</evidence>
<keyword evidence="2" id="KW-1133">Transmembrane helix</keyword>
<evidence type="ECO:0000313" key="4">
    <source>
        <dbReference type="Proteomes" id="UP000472320"/>
    </source>
</evidence>
<keyword evidence="2" id="KW-0472">Membrane</keyword>
<dbReference type="EMBL" id="WNKX01000053">
    <property type="protein sequence ID" value="MTW14553.1"/>
    <property type="molecule type" value="Genomic_DNA"/>
</dbReference>
<feature type="region of interest" description="Disordered" evidence="1">
    <location>
        <begin position="53"/>
        <end position="82"/>
    </location>
</feature>
<organism evidence="3 4">
    <name type="scientific">Massilia eburnea</name>
    <dbReference type="NCBI Taxonomy" id="1776165"/>
    <lineage>
        <taxon>Bacteria</taxon>
        <taxon>Pseudomonadati</taxon>
        <taxon>Pseudomonadota</taxon>
        <taxon>Betaproteobacteria</taxon>
        <taxon>Burkholderiales</taxon>
        <taxon>Oxalobacteraceae</taxon>
        <taxon>Telluria group</taxon>
        <taxon>Massilia</taxon>
    </lineage>
</organism>
<keyword evidence="2" id="KW-0812">Transmembrane</keyword>
<name>A0A6L6QSX3_9BURK</name>
<protein>
    <submittedName>
        <fullName evidence="3">Uncharacterized protein</fullName>
    </submittedName>
</protein>
<feature type="transmembrane region" description="Helical" evidence="2">
    <location>
        <begin position="12"/>
        <end position="31"/>
    </location>
</feature>
<dbReference type="AlphaFoldDB" id="A0A6L6QSX3"/>
<evidence type="ECO:0000256" key="2">
    <source>
        <dbReference type="SAM" id="Phobius"/>
    </source>
</evidence>
<dbReference type="Proteomes" id="UP000472320">
    <property type="component" value="Unassembled WGS sequence"/>
</dbReference>